<dbReference type="SUPFAM" id="SSF55785">
    <property type="entry name" value="PYP-like sensor domain (PAS domain)"/>
    <property type="match status" value="2"/>
</dbReference>
<feature type="compositionally biased region" description="Basic and acidic residues" evidence="8">
    <location>
        <begin position="565"/>
        <end position="574"/>
    </location>
</feature>
<dbReference type="NCBIfam" id="TIGR00229">
    <property type="entry name" value="sensory_box"/>
    <property type="match status" value="2"/>
</dbReference>
<evidence type="ECO:0000313" key="12">
    <source>
        <dbReference type="EMBL" id="CAJ1389088.1"/>
    </source>
</evidence>
<sequence>MLATHYGIIYLLAVFGKISWQSEQLAYTFSDVGAKLFHSIFLLSLRRRRNLLLLQNMREAALLAAADLQRMISQANVPIFCVNRNLEIEDWNQKIEELTGVCRADAMNRRLPEFYAPSPANPSSWWQAAGELLQDALEGRDSNVVEMHFNAPPTQGGELKKCMVAVSATCQRTGRGDIKGAVCIGQDVTELTLEKQKAENLAESLNRLIESANAPIFEVDMEFRVTKWNSWLVNKTGLSQEELAGKHVSTVLSPDSKRKVQDAANRAITAAPQAPVELFEVGLLDAQQSRTAVLLLTATPCLAPTGRTTGSICIGQDITKLKDLEDRKASIMAMVSHELKSPLHGIIGLSNSLLEGSELPSALQKPMGMLHNCAKRLLDMVSNIMDASVLVQDKRMRMAKDPVQLQTIIEEVMLLSQQSCGERGSGNPASLGVKLINEVTKPLPVIEADAYRCTQLMYNLVANAVKFTHEGSVTVSASYDDEKQMVEVQVKDTGIGISPENIDRIFQPFDQEDCSESRRYSGLGLGLAISREVVHKHGGELTVSSVQGQGSTFRATLPYKMKSPAAEDKEHEEPPLQSPARLTTKLGEDKETPNVMGRSSTTTSSVRSFDWDKGEKKDKRRKERSQGRGYSLDVRAQDMALRITPESRRPVVLSVDDDNVHLQVINALLESTSYEVQAVTNGLEALQYLEEKPLPSLVLLDVMMADISGHEVLQSIREVYSPEVLPVIMVSAKSNKDSITSCLAMGANDYVQKPFGKSELLERIHLQLQMSTAARRGIRLERALALKDAETAVVKSLQVPEDTTAREEAQPTALSQKLLEIATEEIKTLREDRKRLMDEAAALRQRVRELEEDAARRQKFELSSEQRQLVHQFHLRQKEMITQQDQLVQHINRLESYQKVQHQLVSAKVGTDVEYFGTPLPVGAAGGNLAQASPFNLNLRELQKAEHSLHVTLSRVMEISKALPGAEREELQRLVVALQKDMTKLLLEMGRKCHLLLDAESKLQDQALQMQRAMLPLVGSTYQQATLHQDPLDVNLPGLWNSSLSAA</sequence>
<dbReference type="GO" id="GO:0005886">
    <property type="term" value="C:plasma membrane"/>
    <property type="evidence" value="ECO:0007669"/>
    <property type="project" value="TreeGrafter"/>
</dbReference>
<dbReference type="SUPFAM" id="SSF55874">
    <property type="entry name" value="ATPase domain of HSP90 chaperone/DNA topoisomerase II/histidine kinase"/>
    <property type="match status" value="1"/>
</dbReference>
<dbReference type="InterPro" id="IPR013767">
    <property type="entry name" value="PAS_fold"/>
</dbReference>
<dbReference type="EC" id="2.7.13.3" evidence="2"/>
<dbReference type="Pfam" id="PF02518">
    <property type="entry name" value="HATPase_c"/>
    <property type="match status" value="1"/>
</dbReference>
<dbReference type="InterPro" id="IPR036890">
    <property type="entry name" value="HATPase_C_sf"/>
</dbReference>
<evidence type="ECO:0000256" key="3">
    <source>
        <dbReference type="ARBA" id="ARBA00022553"/>
    </source>
</evidence>
<feature type="domain" description="PAS" evidence="11">
    <location>
        <begin position="64"/>
        <end position="118"/>
    </location>
</feature>
<evidence type="ECO:0000256" key="5">
    <source>
        <dbReference type="ARBA" id="ARBA00022777"/>
    </source>
</evidence>
<accession>A0AA36N4E2</accession>
<protein>
    <recommendedName>
        <fullName evidence="2">histidine kinase</fullName>
        <ecNumber evidence="2">2.7.13.3</ecNumber>
    </recommendedName>
</protein>
<dbReference type="GO" id="GO:0009927">
    <property type="term" value="F:histidine phosphotransfer kinase activity"/>
    <property type="evidence" value="ECO:0007669"/>
    <property type="project" value="TreeGrafter"/>
</dbReference>
<dbReference type="Gene3D" id="3.30.565.10">
    <property type="entry name" value="Histidine kinase-like ATPase, C-terminal domain"/>
    <property type="match status" value="1"/>
</dbReference>
<dbReference type="SMART" id="SM00448">
    <property type="entry name" value="REC"/>
    <property type="match status" value="1"/>
</dbReference>
<dbReference type="Gene3D" id="3.30.450.20">
    <property type="entry name" value="PAS domain"/>
    <property type="match status" value="2"/>
</dbReference>
<proteinExistence type="predicted"/>
<dbReference type="Gene3D" id="1.10.287.130">
    <property type="match status" value="1"/>
</dbReference>
<dbReference type="CDD" id="cd00130">
    <property type="entry name" value="PAS"/>
    <property type="match status" value="2"/>
</dbReference>
<keyword evidence="5" id="KW-0418">Kinase</keyword>
<evidence type="ECO:0000259" key="10">
    <source>
        <dbReference type="PROSITE" id="PS50110"/>
    </source>
</evidence>
<dbReference type="PRINTS" id="PR00344">
    <property type="entry name" value="BCTRLSENSOR"/>
</dbReference>
<dbReference type="InterPro" id="IPR001789">
    <property type="entry name" value="Sig_transdc_resp-reg_receiver"/>
</dbReference>
<feature type="domain" description="Histidine kinase" evidence="9">
    <location>
        <begin position="334"/>
        <end position="561"/>
    </location>
</feature>
<feature type="coiled-coil region" evidence="7">
    <location>
        <begin position="819"/>
        <end position="853"/>
    </location>
</feature>
<evidence type="ECO:0000256" key="1">
    <source>
        <dbReference type="ARBA" id="ARBA00000085"/>
    </source>
</evidence>
<dbReference type="PROSITE" id="PS50109">
    <property type="entry name" value="HIS_KIN"/>
    <property type="match status" value="1"/>
</dbReference>
<comment type="caution">
    <text evidence="12">The sequence shown here is derived from an EMBL/GenBank/DDBJ whole genome shotgun (WGS) entry which is preliminary data.</text>
</comment>
<dbReference type="InterPro" id="IPR003661">
    <property type="entry name" value="HisK_dim/P_dom"/>
</dbReference>
<keyword evidence="13" id="KW-1185">Reference proteome</keyword>
<evidence type="ECO:0000256" key="7">
    <source>
        <dbReference type="SAM" id="Coils"/>
    </source>
</evidence>
<dbReference type="SUPFAM" id="SSF52172">
    <property type="entry name" value="CheY-like"/>
    <property type="match status" value="1"/>
</dbReference>
<evidence type="ECO:0000256" key="8">
    <source>
        <dbReference type="SAM" id="MobiDB-lite"/>
    </source>
</evidence>
<dbReference type="InterPro" id="IPR035965">
    <property type="entry name" value="PAS-like_dom_sf"/>
</dbReference>
<dbReference type="InterPro" id="IPR011006">
    <property type="entry name" value="CheY-like_superfamily"/>
</dbReference>
<dbReference type="AlphaFoldDB" id="A0AA36N4E2"/>
<dbReference type="EMBL" id="CAUJNA010001800">
    <property type="protein sequence ID" value="CAJ1389088.1"/>
    <property type="molecule type" value="Genomic_DNA"/>
</dbReference>
<dbReference type="GO" id="GO:0000155">
    <property type="term" value="F:phosphorelay sensor kinase activity"/>
    <property type="evidence" value="ECO:0007669"/>
    <property type="project" value="InterPro"/>
</dbReference>
<dbReference type="InterPro" id="IPR003594">
    <property type="entry name" value="HATPase_dom"/>
</dbReference>
<evidence type="ECO:0000259" key="9">
    <source>
        <dbReference type="PROSITE" id="PS50109"/>
    </source>
</evidence>
<reference evidence="12" key="1">
    <citation type="submission" date="2023-08" db="EMBL/GenBank/DDBJ databases">
        <authorList>
            <person name="Chen Y."/>
            <person name="Shah S."/>
            <person name="Dougan E. K."/>
            <person name="Thang M."/>
            <person name="Chan C."/>
        </authorList>
    </citation>
    <scope>NUCLEOTIDE SEQUENCE</scope>
</reference>
<feature type="region of interest" description="Disordered" evidence="8">
    <location>
        <begin position="563"/>
        <end position="630"/>
    </location>
</feature>
<dbReference type="SMART" id="SM00387">
    <property type="entry name" value="HATPase_c"/>
    <property type="match status" value="1"/>
</dbReference>
<dbReference type="Pfam" id="PF00072">
    <property type="entry name" value="Response_reg"/>
    <property type="match status" value="1"/>
</dbReference>
<evidence type="ECO:0000256" key="2">
    <source>
        <dbReference type="ARBA" id="ARBA00012438"/>
    </source>
</evidence>
<dbReference type="Proteomes" id="UP001178507">
    <property type="component" value="Unassembled WGS sequence"/>
</dbReference>
<dbReference type="InterPro" id="IPR000014">
    <property type="entry name" value="PAS"/>
</dbReference>
<dbReference type="PANTHER" id="PTHR43047:SF72">
    <property type="entry name" value="OSMOSENSING HISTIDINE PROTEIN KINASE SLN1"/>
    <property type="match status" value="1"/>
</dbReference>
<dbReference type="Gene3D" id="3.40.50.2300">
    <property type="match status" value="1"/>
</dbReference>
<feature type="domain" description="PAS" evidence="11">
    <location>
        <begin position="201"/>
        <end position="271"/>
    </location>
</feature>
<keyword evidence="4" id="KW-0808">Transferase</keyword>
<keyword evidence="3 6" id="KW-0597">Phosphoprotein</keyword>
<dbReference type="GO" id="GO:0006355">
    <property type="term" value="P:regulation of DNA-templated transcription"/>
    <property type="evidence" value="ECO:0007669"/>
    <property type="project" value="InterPro"/>
</dbReference>
<feature type="domain" description="Response regulatory" evidence="10">
    <location>
        <begin position="651"/>
        <end position="768"/>
    </location>
</feature>
<dbReference type="PANTHER" id="PTHR43047">
    <property type="entry name" value="TWO-COMPONENT HISTIDINE PROTEIN KINASE"/>
    <property type="match status" value="1"/>
</dbReference>
<dbReference type="InterPro" id="IPR036097">
    <property type="entry name" value="HisK_dim/P_sf"/>
</dbReference>
<organism evidence="12 13">
    <name type="scientific">Effrenium voratum</name>
    <dbReference type="NCBI Taxonomy" id="2562239"/>
    <lineage>
        <taxon>Eukaryota</taxon>
        <taxon>Sar</taxon>
        <taxon>Alveolata</taxon>
        <taxon>Dinophyceae</taxon>
        <taxon>Suessiales</taxon>
        <taxon>Symbiodiniaceae</taxon>
        <taxon>Effrenium</taxon>
    </lineage>
</organism>
<dbReference type="PROSITE" id="PS50110">
    <property type="entry name" value="RESPONSE_REGULATORY"/>
    <property type="match status" value="1"/>
</dbReference>
<dbReference type="Pfam" id="PF00989">
    <property type="entry name" value="PAS"/>
    <property type="match status" value="2"/>
</dbReference>
<dbReference type="SMART" id="SM00388">
    <property type="entry name" value="HisKA"/>
    <property type="match status" value="1"/>
</dbReference>
<dbReference type="Pfam" id="PF00512">
    <property type="entry name" value="HisKA"/>
    <property type="match status" value="1"/>
</dbReference>
<evidence type="ECO:0000256" key="6">
    <source>
        <dbReference type="PROSITE-ProRule" id="PRU00169"/>
    </source>
</evidence>
<dbReference type="SUPFAM" id="SSF47384">
    <property type="entry name" value="Homodimeric domain of signal transducing histidine kinase"/>
    <property type="match status" value="1"/>
</dbReference>
<evidence type="ECO:0000256" key="4">
    <source>
        <dbReference type="ARBA" id="ARBA00022679"/>
    </source>
</evidence>
<dbReference type="InterPro" id="IPR005467">
    <property type="entry name" value="His_kinase_dom"/>
</dbReference>
<dbReference type="InterPro" id="IPR004358">
    <property type="entry name" value="Sig_transdc_His_kin-like_C"/>
</dbReference>
<feature type="modified residue" description="4-aspartylphosphate" evidence="6">
    <location>
        <position position="701"/>
    </location>
</feature>
<dbReference type="SMART" id="SM00091">
    <property type="entry name" value="PAS"/>
    <property type="match status" value="2"/>
</dbReference>
<gene>
    <name evidence="12" type="ORF">EVOR1521_LOCUS14783</name>
</gene>
<evidence type="ECO:0000313" key="13">
    <source>
        <dbReference type="Proteomes" id="UP001178507"/>
    </source>
</evidence>
<dbReference type="FunFam" id="3.30.565.10:FF:000006">
    <property type="entry name" value="Sensor histidine kinase WalK"/>
    <property type="match status" value="1"/>
</dbReference>
<dbReference type="CDD" id="cd17574">
    <property type="entry name" value="REC_OmpR"/>
    <property type="match status" value="1"/>
</dbReference>
<evidence type="ECO:0000259" key="11">
    <source>
        <dbReference type="PROSITE" id="PS50112"/>
    </source>
</evidence>
<dbReference type="PROSITE" id="PS50112">
    <property type="entry name" value="PAS"/>
    <property type="match status" value="2"/>
</dbReference>
<name>A0AA36N4E2_9DINO</name>
<dbReference type="CDD" id="cd16922">
    <property type="entry name" value="HATPase_EvgS-ArcB-TorS-like"/>
    <property type="match status" value="1"/>
</dbReference>
<dbReference type="CDD" id="cd00082">
    <property type="entry name" value="HisKA"/>
    <property type="match status" value="1"/>
</dbReference>
<keyword evidence="7" id="KW-0175">Coiled coil</keyword>
<comment type="catalytic activity">
    <reaction evidence="1">
        <text>ATP + protein L-histidine = ADP + protein N-phospho-L-histidine.</text>
        <dbReference type="EC" id="2.7.13.3"/>
    </reaction>
</comment>